<dbReference type="Proteomes" id="UP000807716">
    <property type="component" value="Unassembled WGS sequence"/>
</dbReference>
<protein>
    <submittedName>
        <fullName evidence="11">Activating signal cointegrator 1 complex subunit</fullName>
    </submittedName>
</protein>
<dbReference type="Pfam" id="PF23445">
    <property type="entry name" value="WHD_SNRNP200"/>
    <property type="match status" value="2"/>
</dbReference>
<evidence type="ECO:0000256" key="8">
    <source>
        <dbReference type="SAM" id="MobiDB-lite"/>
    </source>
</evidence>
<evidence type="ECO:0000259" key="9">
    <source>
        <dbReference type="PROSITE" id="PS51192"/>
    </source>
</evidence>
<dbReference type="FunFam" id="3.40.50.300:FF:000198">
    <property type="entry name" value="Activating signal cointegrator 1 complex subunit"/>
    <property type="match status" value="1"/>
</dbReference>
<dbReference type="InterPro" id="IPR050474">
    <property type="entry name" value="Hel308_SKI2-like"/>
</dbReference>
<dbReference type="CDD" id="cd18795">
    <property type="entry name" value="SF2_C_Ski2"/>
    <property type="match status" value="2"/>
</dbReference>
<dbReference type="InterPro" id="IPR036388">
    <property type="entry name" value="WH-like_DNA-bd_sf"/>
</dbReference>
<dbReference type="PANTHER" id="PTHR47961">
    <property type="entry name" value="DNA POLYMERASE THETA, PUTATIVE (AFU_ORTHOLOGUE AFUA_1G05260)-RELATED"/>
    <property type="match status" value="1"/>
</dbReference>
<keyword evidence="5" id="KW-0378">Hydrolase</keyword>
<dbReference type="PANTHER" id="PTHR47961:SF13">
    <property type="entry name" value="ACTIVATING SIGNAL COINTEGRATOR 1 COMPLEX SUBUNIT 3"/>
    <property type="match status" value="1"/>
</dbReference>
<dbReference type="FunFam" id="3.40.50.300:FF:000062">
    <property type="entry name" value="U5 small nuclear ribonucleoprotein helicase"/>
    <property type="match status" value="1"/>
</dbReference>
<dbReference type="FunFam" id="1.10.10.10:FF:000012">
    <property type="entry name" value="U5 small nuclear ribonucleoprotein helicase"/>
    <property type="match status" value="1"/>
</dbReference>
<dbReference type="SUPFAM" id="SSF46785">
    <property type="entry name" value="Winged helix' DNA-binding domain"/>
    <property type="match status" value="2"/>
</dbReference>
<dbReference type="InterPro" id="IPR003593">
    <property type="entry name" value="AAA+_ATPase"/>
</dbReference>
<comment type="subcellular location">
    <subcellularLocation>
        <location evidence="1">Cytoplasm</location>
    </subcellularLocation>
</comment>
<dbReference type="InterPro" id="IPR014756">
    <property type="entry name" value="Ig_E-set"/>
</dbReference>
<dbReference type="Gene3D" id="1.10.3380.10">
    <property type="entry name" value="Sec63 N-terminal domain-like domain"/>
    <property type="match status" value="2"/>
</dbReference>
<dbReference type="SMART" id="SM00487">
    <property type="entry name" value="DEXDc"/>
    <property type="match status" value="2"/>
</dbReference>
<keyword evidence="7" id="KW-0067">ATP-binding</keyword>
<dbReference type="InterPro" id="IPR027417">
    <property type="entry name" value="P-loop_NTPase"/>
</dbReference>
<evidence type="ECO:0000259" key="10">
    <source>
        <dbReference type="PROSITE" id="PS51194"/>
    </source>
</evidence>
<dbReference type="GO" id="GO:0004386">
    <property type="term" value="F:helicase activity"/>
    <property type="evidence" value="ECO:0007669"/>
    <property type="project" value="UniProtKB-KW"/>
</dbReference>
<evidence type="ECO:0000256" key="3">
    <source>
        <dbReference type="ARBA" id="ARBA00022737"/>
    </source>
</evidence>
<sequence length="2264" mass="253380">MESLLSEFHLANVLRARKSPLSSTTASPRLQGYYGAAVASSATTSDANNTHTADNNNSSNKSNDDKDIEEEEEEEEEDDEDQEEDPEEEFVIRAMAQAHEAWKKKLVEFKARIQAKHASAAFPPLVDIPPSLANEGGAEYGMEEVHDQGSNEGYTTAATAFEYQAPLWPMVYDSDDGTETVSSDVEMDDHYRRGGASPLPPPPLPPPRPSVDGAGLPEYGDLTPAYQRVSSSSPSPSPAYGQHHHDHDHHHGSAAAPGSSASGQVIYDRTWLIEQCQRHVSVFGEGGAHGGGDENSSMSAKRLSIDVLTILRSSQTDDGIQMGLVDLLGFENFELITTLITHRKVIVDNVIAQSGLDPNAHVDLLSAAGHKDDGDASSGGGGAQRVPLTGSFTIQTEAEKQAVKQARKDRKRQGGGGAGVVRDEEEEAALSSAMLGYDQDNLRQVREEQLRQNAAAPLASSGRVATDGPEYPNVYQASRGGTMLTGFGQKFALPAGTLRVDEKDYEEITIPISKVAPRRVTEKTILISEMDSLCRTTFEAYTSLNRIQSIVYPIAYGTNENVLMCAPTGAGKTDVALLTILRTLSQYCTPTPSPDVNPKDYRIAKNDFKIVFVAPMKALAAEIVRKYGSRLKWLGIEVRELTGDMQLTKAEIAKTQIIVTTPEKWDVVTRKSTGDVELAQKVRLLIIDEVHLLHDDRGAVLESLVARTLRQVETSQSMIRIVGLSATLPNYVDVASFLRVNPYQGLFFFDGGFRPVPLEQHFCGVRGKYGSGQYNRGLDQTCYDKVRDLVMEGHQVMVFVHSRKDTVKTAQMLREKSNEEGEADFFTPNDDIPTIDLMKRDVAKSKNKELRELFQYGFGIHHAGMLRSDRTLTEKLFADGALKVLCCTATLAWGVNLPAYAVVIKGTQVYDTQKGSFVDLSILDVMQIFGRAGRPQYETHGVGYILTSLDKLNHYVTLITQQLPIESRFIENLVDNLNAELSLGTITNVDEAVTWLSYTYLYVRMRKNPLVYGMSHMEPIEDPLLGKKRRDLIIQAARHLHKAQMVIFDEPTGYLTPKDLGRIASNFYVSFNSITTYNELMKPRMTEADVLNLVSRSTEFVNIKSRDNEQTELKKLLEQACPCDVKGGLDLSSNKVNVLLQAAITQAPLDDFALVSDSGYITQNASRIIRALFEIALNRNWGPVANVLLSLGKSVDKRMWSFEHPLAQFGLPRDIVHKLEARSHPPSIEEMREMSVQELGELVRFQRMGSTIAKCVDQFPTLLLEAQVAPITRNVLRVTLEVTADFVWNDRIHGFSDPWWIWVEDSSNTNADILHSEYFLLSRKQLGQPQTIAFTIPVIEPLPPQIFVRAVSDRWIGAESVYPISFKHLILPELYPPHTDLLDLQPLPVSALHNDVLEEICSKRFSHFNPVQTQIFHTLYNTSHNALIGAPTGSGKTVAAELAMWWAFKDQPGSKVVYIAPLKALVRERVDDWTKRLVGPMNKKLVELTGDVTPDIKSIEGADIIITTPEKWDGISRNWQTRSYVQKVSCVIIDEIHLLGADRGPILEVIVSRMNYIGAQLERKIRLVGLSTALANAHDLADWLGIQEVGLFNFRHSVRPVPLEIYIDGFPGKHYCPRMATMNKPTFAAIKTHSPTQPAIVFVSSRRQTRLTAQDLIAYCAMEDNPRRFLHMAEEELEDLLPRIQDSSLRLALGFGIGLHHAGLPESDRKVVEELFVGLKIQVLIATSTLAWGVNFPAHLVVIKGTEYYDAKTRTYVDFPITDVLQMMGRAGRPQFDNEGIARIFVQDSKKNFYKKFLHEPFPVESSLHKCLDDHLNAEIVGGTVKSKQDAMDYLTWTYFFRRLQMNPSYYGVEDLTPQGVNTYLSDLIETTVSNLEKSHCLQVTDNFEIEPTSLGKICSFYYLMHPTIRHLQQQLRSDSTFEDLLMVLCGATEYAELPVRHNEDGHNKELEQRLPLLIDASQTYDSPHAKAFLLLQAYFERMKDLPVTDYITDTVTVLDQAVRLLQAMIDITAEKGMLSQCQEVMHILQCVKQARWKDESLLTLPRVERSMLPVLTKARGGSKRGGRAGKQQQGEGPEAQQAVTTTTTTNKAGGVERLWDLAHMSEKEVKALFGRIPTLTAGHVQEIWRVVERLPVIGLTTKIDTGIKTFLVQDQTYKLQVELNRVRRPGVFYDGRVHCPKFPKPQWESWWMVLEDPEQKELVALKRVNMRTGPQGTFVHRVMTKVDFVAPARQGRHVWKLHLFSDGYLGMDQTIDVHFDVLG</sequence>
<dbReference type="Pfam" id="PF02889">
    <property type="entry name" value="Sec63"/>
    <property type="match status" value="2"/>
</dbReference>
<dbReference type="Gene3D" id="1.10.10.10">
    <property type="entry name" value="Winged helix-like DNA-binding domain superfamily/Winged helix DNA-binding domain"/>
    <property type="match status" value="2"/>
</dbReference>
<dbReference type="Pfam" id="PF00271">
    <property type="entry name" value="Helicase_C"/>
    <property type="match status" value="2"/>
</dbReference>
<dbReference type="CDD" id="cd18020">
    <property type="entry name" value="DEXHc_ASCC3_1"/>
    <property type="match status" value="1"/>
</dbReference>
<proteinExistence type="predicted"/>
<dbReference type="GO" id="GO:0016787">
    <property type="term" value="F:hydrolase activity"/>
    <property type="evidence" value="ECO:0007669"/>
    <property type="project" value="UniProtKB-KW"/>
</dbReference>
<organism evidence="11 12">
    <name type="scientific">Actinomortierella ambigua</name>
    <dbReference type="NCBI Taxonomy" id="1343610"/>
    <lineage>
        <taxon>Eukaryota</taxon>
        <taxon>Fungi</taxon>
        <taxon>Fungi incertae sedis</taxon>
        <taxon>Mucoromycota</taxon>
        <taxon>Mortierellomycotina</taxon>
        <taxon>Mortierellomycetes</taxon>
        <taxon>Mortierellales</taxon>
        <taxon>Mortierellaceae</taxon>
        <taxon>Actinomortierella</taxon>
    </lineage>
</organism>
<dbReference type="GO" id="GO:0005524">
    <property type="term" value="F:ATP binding"/>
    <property type="evidence" value="ECO:0007669"/>
    <property type="project" value="UniProtKB-KW"/>
</dbReference>
<accession>A0A9P6PSP5</accession>
<feature type="compositionally biased region" description="Pro residues" evidence="8">
    <location>
        <begin position="198"/>
        <end position="209"/>
    </location>
</feature>
<evidence type="ECO:0000313" key="11">
    <source>
        <dbReference type="EMBL" id="KAG0252151.1"/>
    </source>
</evidence>
<feature type="region of interest" description="Disordered" evidence="8">
    <location>
        <begin position="189"/>
        <end position="261"/>
    </location>
</feature>
<feature type="region of interest" description="Disordered" evidence="8">
    <location>
        <begin position="38"/>
        <end position="88"/>
    </location>
</feature>
<name>A0A9P6PSP5_9FUNG</name>
<dbReference type="FunFam" id="1.10.3380.10:FF:000001">
    <property type="entry name" value="U5 small nuclear ribonucleoprotein helicase"/>
    <property type="match status" value="1"/>
</dbReference>
<feature type="domain" description="Helicase C-terminal" evidence="10">
    <location>
        <begin position="785"/>
        <end position="997"/>
    </location>
</feature>
<feature type="domain" description="Helicase ATP-binding" evidence="9">
    <location>
        <begin position="553"/>
        <end position="746"/>
    </location>
</feature>
<dbReference type="FunFam" id="1.10.3380.10:FF:000002">
    <property type="entry name" value="Activating signal cointegrator 1 complex subunit 3"/>
    <property type="match status" value="1"/>
</dbReference>
<feature type="compositionally biased region" description="Low complexity" evidence="8">
    <location>
        <begin position="2070"/>
        <end position="2088"/>
    </location>
</feature>
<dbReference type="EMBL" id="JAAAJB010000686">
    <property type="protein sequence ID" value="KAG0252151.1"/>
    <property type="molecule type" value="Genomic_DNA"/>
</dbReference>
<dbReference type="InterPro" id="IPR036390">
    <property type="entry name" value="WH_DNA-bd_sf"/>
</dbReference>
<feature type="region of interest" description="Disordered" evidence="8">
    <location>
        <begin position="2059"/>
        <end position="2088"/>
    </location>
</feature>
<dbReference type="InterPro" id="IPR011545">
    <property type="entry name" value="DEAD/DEAH_box_helicase_dom"/>
</dbReference>
<dbReference type="GO" id="GO:0006397">
    <property type="term" value="P:mRNA processing"/>
    <property type="evidence" value="ECO:0007669"/>
    <property type="project" value="UniProtKB-ARBA"/>
</dbReference>
<keyword evidence="6" id="KW-0347">Helicase</keyword>
<dbReference type="Pfam" id="PF00270">
    <property type="entry name" value="DEAD"/>
    <property type="match status" value="2"/>
</dbReference>
<dbReference type="FunFam" id="1.10.10.10:FF:000024">
    <property type="entry name" value="U5 small nuclear ribonucleoprotein helicase"/>
    <property type="match status" value="1"/>
</dbReference>
<feature type="domain" description="Helicase C-terminal" evidence="10">
    <location>
        <begin position="1635"/>
        <end position="1832"/>
    </location>
</feature>
<dbReference type="GO" id="GO:0005737">
    <property type="term" value="C:cytoplasm"/>
    <property type="evidence" value="ECO:0007669"/>
    <property type="project" value="UniProtKB-SubCell"/>
</dbReference>
<evidence type="ECO:0000256" key="7">
    <source>
        <dbReference type="ARBA" id="ARBA00022840"/>
    </source>
</evidence>
<keyword evidence="3" id="KW-0677">Repeat</keyword>
<dbReference type="CDD" id="cd18022">
    <property type="entry name" value="DEXHc_ASCC3_2"/>
    <property type="match status" value="1"/>
</dbReference>
<keyword evidence="12" id="KW-1185">Reference proteome</keyword>
<dbReference type="Pfam" id="PF18149">
    <property type="entry name" value="Helicase_PWI"/>
    <property type="match status" value="1"/>
</dbReference>
<dbReference type="Gene3D" id="2.60.40.150">
    <property type="entry name" value="C2 domain"/>
    <property type="match status" value="2"/>
</dbReference>
<evidence type="ECO:0000256" key="5">
    <source>
        <dbReference type="ARBA" id="ARBA00022801"/>
    </source>
</evidence>
<dbReference type="FunFam" id="1.10.150.20:FF:000004">
    <property type="entry name" value="U5 small nuclear ribonucleoprotein helicase"/>
    <property type="match status" value="1"/>
</dbReference>
<dbReference type="PIRSF" id="PIRSF039073">
    <property type="entry name" value="BRR2"/>
    <property type="match status" value="1"/>
</dbReference>
<dbReference type="PROSITE" id="PS51194">
    <property type="entry name" value="HELICASE_CTER"/>
    <property type="match status" value="2"/>
</dbReference>
<dbReference type="GO" id="GO:0180022">
    <property type="term" value="C:RQC-trigger complex"/>
    <property type="evidence" value="ECO:0007669"/>
    <property type="project" value="UniProtKB-ARBA"/>
</dbReference>
<dbReference type="SMART" id="SM00382">
    <property type="entry name" value="AAA"/>
    <property type="match status" value="2"/>
</dbReference>
<feature type="compositionally biased region" description="Low complexity" evidence="8">
    <location>
        <begin position="38"/>
        <end position="61"/>
    </location>
</feature>
<dbReference type="InterPro" id="IPR041094">
    <property type="entry name" value="Brr2_helicase_PWI"/>
</dbReference>
<evidence type="ECO:0000313" key="12">
    <source>
        <dbReference type="Proteomes" id="UP000807716"/>
    </source>
</evidence>
<gene>
    <name evidence="11" type="primary">ASCC3</name>
    <name evidence="11" type="ORF">DFQ27_008243</name>
</gene>
<evidence type="ECO:0000256" key="6">
    <source>
        <dbReference type="ARBA" id="ARBA00022806"/>
    </source>
</evidence>
<dbReference type="InterPro" id="IPR001650">
    <property type="entry name" value="Helicase_C-like"/>
</dbReference>
<evidence type="ECO:0000256" key="2">
    <source>
        <dbReference type="ARBA" id="ARBA00022490"/>
    </source>
</evidence>
<dbReference type="PROSITE" id="PS51192">
    <property type="entry name" value="HELICASE_ATP_BIND_1"/>
    <property type="match status" value="2"/>
</dbReference>
<reference evidence="11" key="1">
    <citation type="journal article" date="2020" name="Fungal Divers.">
        <title>Resolving the Mortierellaceae phylogeny through synthesis of multi-gene phylogenetics and phylogenomics.</title>
        <authorList>
            <person name="Vandepol N."/>
            <person name="Liber J."/>
            <person name="Desiro A."/>
            <person name="Na H."/>
            <person name="Kennedy M."/>
            <person name="Barry K."/>
            <person name="Grigoriev I.V."/>
            <person name="Miller A.N."/>
            <person name="O'Donnell K."/>
            <person name="Stajich J.E."/>
            <person name="Bonito G."/>
        </authorList>
    </citation>
    <scope>NUCLEOTIDE SEQUENCE</scope>
    <source>
        <strain evidence="11">BC1065</strain>
    </source>
</reference>
<dbReference type="GO" id="GO:0003676">
    <property type="term" value="F:nucleic acid binding"/>
    <property type="evidence" value="ECO:0007669"/>
    <property type="project" value="InterPro"/>
</dbReference>
<dbReference type="FunFam" id="2.60.40.150:FF:000113">
    <property type="entry name" value="activating signal cointegrator 1 complex subunit 3"/>
    <property type="match status" value="1"/>
</dbReference>
<comment type="caution">
    <text evidence="11">The sequence shown here is derived from an EMBL/GenBank/DDBJ whole genome shotgun (WGS) entry which is preliminary data.</text>
</comment>
<feature type="compositionally biased region" description="Acidic residues" evidence="8">
    <location>
        <begin position="66"/>
        <end position="88"/>
    </location>
</feature>
<keyword evidence="4" id="KW-0547">Nucleotide-binding</keyword>
<dbReference type="FunFam" id="2.60.40.150:FF:000004">
    <property type="entry name" value="RNA helicase, activating signal cointegrator 1"/>
    <property type="match status" value="1"/>
</dbReference>
<dbReference type="InterPro" id="IPR057842">
    <property type="entry name" value="WH_MER3"/>
</dbReference>
<keyword evidence="2" id="KW-0963">Cytoplasm</keyword>
<dbReference type="OrthoDB" id="5575at2759"/>
<dbReference type="FunFam" id="3.40.50.300:FF:000102">
    <property type="entry name" value="RNA helicase, activating signal cointegrator 1"/>
    <property type="match status" value="1"/>
</dbReference>
<dbReference type="Gene3D" id="3.40.50.300">
    <property type="entry name" value="P-loop containing nucleotide triphosphate hydrolases"/>
    <property type="match status" value="4"/>
</dbReference>
<dbReference type="FunFam" id="3.40.50.300:FF:000231">
    <property type="entry name" value="Activating signal cointegrator 1 complex subunit 3"/>
    <property type="match status" value="1"/>
</dbReference>
<feature type="domain" description="Helicase ATP-binding" evidence="9">
    <location>
        <begin position="1417"/>
        <end position="1592"/>
    </location>
</feature>
<feature type="region of interest" description="Disordered" evidence="8">
    <location>
        <begin position="371"/>
        <end position="424"/>
    </location>
</feature>
<dbReference type="SUPFAM" id="SSF52540">
    <property type="entry name" value="P-loop containing nucleoside triphosphate hydrolases"/>
    <property type="match status" value="4"/>
</dbReference>
<dbReference type="InterPro" id="IPR004179">
    <property type="entry name" value="Sec63-dom"/>
</dbReference>
<dbReference type="InterPro" id="IPR014001">
    <property type="entry name" value="Helicase_ATP-bd"/>
</dbReference>
<dbReference type="InterPro" id="IPR035892">
    <property type="entry name" value="C2_domain_sf"/>
</dbReference>
<dbReference type="SMART" id="SM00973">
    <property type="entry name" value="Sec63"/>
    <property type="match status" value="2"/>
</dbReference>
<dbReference type="SUPFAM" id="SSF158702">
    <property type="entry name" value="Sec63 N-terminal domain-like"/>
    <property type="match status" value="2"/>
</dbReference>
<evidence type="ECO:0000256" key="4">
    <source>
        <dbReference type="ARBA" id="ARBA00022741"/>
    </source>
</evidence>
<dbReference type="SMART" id="SM00490">
    <property type="entry name" value="HELICc"/>
    <property type="match status" value="2"/>
</dbReference>
<dbReference type="Gene3D" id="1.10.150.20">
    <property type="entry name" value="5' to 3' exonuclease, C-terminal subdomain"/>
    <property type="match status" value="1"/>
</dbReference>
<evidence type="ECO:0000256" key="1">
    <source>
        <dbReference type="ARBA" id="ARBA00004496"/>
    </source>
</evidence>
<dbReference type="SUPFAM" id="SSF81296">
    <property type="entry name" value="E set domains"/>
    <property type="match status" value="1"/>
</dbReference>